<dbReference type="EMBL" id="CADCTC010000069">
    <property type="protein sequence ID" value="CAA9232420.1"/>
    <property type="molecule type" value="Genomic_DNA"/>
</dbReference>
<dbReference type="Pfam" id="PF01739">
    <property type="entry name" value="CheR"/>
    <property type="match status" value="1"/>
</dbReference>
<dbReference type="GO" id="GO:0032259">
    <property type="term" value="P:methylation"/>
    <property type="evidence" value="ECO:0007669"/>
    <property type="project" value="UniProtKB-KW"/>
</dbReference>
<accession>A0A6J4HSU9</accession>
<sequence>MWHAGCATGEEVYSMAILLHEEGLYERSRLYATDINEAVLHTAKEGIYPLKAMRQYTADYQRAGGAGEFSQYYTAEYDSARFRPWLRKNVVFAQHNLAMDSVFNEFHVIFCRNVMIYFNAELQARVHRLFLDSLVNFGFLCLGSKETMKFSPFETAYAEIDAAERIYRRTALDTTAFPSPSPATGVERLGVAS</sequence>
<dbReference type="AlphaFoldDB" id="A0A6J4HSU9"/>
<dbReference type="PANTHER" id="PTHR24422">
    <property type="entry name" value="CHEMOTAXIS PROTEIN METHYLTRANSFERASE"/>
    <property type="match status" value="1"/>
</dbReference>
<protein>
    <submittedName>
        <fullName evidence="2">MCP methyltransferase, CheR-type</fullName>
    </submittedName>
</protein>
<dbReference type="PROSITE" id="PS50123">
    <property type="entry name" value="CHER"/>
    <property type="match status" value="1"/>
</dbReference>
<dbReference type="GO" id="GO:0008757">
    <property type="term" value="F:S-adenosylmethionine-dependent methyltransferase activity"/>
    <property type="evidence" value="ECO:0007669"/>
    <property type="project" value="InterPro"/>
</dbReference>
<dbReference type="Gene3D" id="3.40.50.150">
    <property type="entry name" value="Vaccinia Virus protein VP39"/>
    <property type="match status" value="1"/>
</dbReference>
<name>A0A6J4HSU9_9CHLR</name>
<keyword evidence="2" id="KW-0489">Methyltransferase</keyword>
<dbReference type="InterPro" id="IPR029063">
    <property type="entry name" value="SAM-dependent_MTases_sf"/>
</dbReference>
<keyword evidence="2" id="KW-0808">Transferase</keyword>
<gene>
    <name evidence="2" type="ORF">AVDCRST_MAG77-1081</name>
</gene>
<dbReference type="PRINTS" id="PR00996">
    <property type="entry name" value="CHERMTFRASE"/>
</dbReference>
<dbReference type="InterPro" id="IPR000780">
    <property type="entry name" value="CheR_MeTrfase"/>
</dbReference>
<evidence type="ECO:0000259" key="1">
    <source>
        <dbReference type="PROSITE" id="PS50123"/>
    </source>
</evidence>
<feature type="domain" description="CheR-type methyltransferase" evidence="1">
    <location>
        <begin position="1"/>
        <end position="148"/>
    </location>
</feature>
<dbReference type="SMART" id="SM00138">
    <property type="entry name" value="MeTrc"/>
    <property type="match status" value="1"/>
</dbReference>
<evidence type="ECO:0000313" key="2">
    <source>
        <dbReference type="EMBL" id="CAA9232420.1"/>
    </source>
</evidence>
<proteinExistence type="predicted"/>
<dbReference type="PANTHER" id="PTHR24422:SF8">
    <property type="entry name" value="CHEMOTAXIS PROTEIN"/>
    <property type="match status" value="1"/>
</dbReference>
<dbReference type="InterPro" id="IPR050903">
    <property type="entry name" value="Bact_Chemotaxis_MeTrfase"/>
</dbReference>
<organism evidence="2">
    <name type="scientific">uncultured Chloroflexota bacterium</name>
    <dbReference type="NCBI Taxonomy" id="166587"/>
    <lineage>
        <taxon>Bacteria</taxon>
        <taxon>Bacillati</taxon>
        <taxon>Chloroflexota</taxon>
        <taxon>environmental samples</taxon>
    </lineage>
</organism>
<dbReference type="InterPro" id="IPR022642">
    <property type="entry name" value="CheR_C"/>
</dbReference>
<reference evidence="2" key="1">
    <citation type="submission" date="2020-02" db="EMBL/GenBank/DDBJ databases">
        <authorList>
            <person name="Meier V. D."/>
        </authorList>
    </citation>
    <scope>NUCLEOTIDE SEQUENCE</scope>
    <source>
        <strain evidence="2">AVDCRST_MAG77</strain>
    </source>
</reference>
<dbReference type="SUPFAM" id="SSF53335">
    <property type="entry name" value="S-adenosyl-L-methionine-dependent methyltransferases"/>
    <property type="match status" value="1"/>
</dbReference>